<dbReference type="Pfam" id="PF13589">
    <property type="entry name" value="HATPase_c_3"/>
    <property type="match status" value="1"/>
</dbReference>
<keyword evidence="3" id="KW-0812">Transmembrane</keyword>
<dbReference type="OrthoDB" id="10036779at2759"/>
<gene>
    <name evidence="4" type="ORF">SADUNF_Sadunf12G0011700</name>
</gene>
<name>A0A835JKH1_9ROSI</name>
<sequence length="1772" mass="197939">MAVIVRLPDPKPEMWVQEFIGLVKREYTLAQRGSSPSKKKKRTLNWESESWSVEDENGKLMSQRLKFKAFKPHKCHILRLHDGSSAEVSDTFENMWDLTPDTELLRELPEEYTFETALADLIDNSLQAVWSNGENGRKRISVDIMKDKISIFDTGPGMDASDENSIVKWGKMGASLHRSFKAKAIGVKPPYLIFFMMLFSTIQPYFGMFGYGGPIATMQLGRRALVSSKTKESKKVYTLHLEREALLRSSGSEPTWKTSGGMRDPSEDEIGKSSQGSFTKVEILEPKVRDVDIFQLQCKLKDIYFPYIQCDEVSKSGKTTRPVEFQVNGVDLAEIDGGEVSITNLHSCNGPEFIFQLHFSIKQDVASTRSSGSRASQEANARIKCVYFPISEGKESIEKILENLKDQGYGNGESFETFTHVSIRRLGRLLPDARWACLPFMEFKQKKGDKAHILKRCCLRVKCFIETDAGFNPTPSKTDLAHHNPFTIALKNFSHKMLGKEKVNVDISRDDKLLSPSHLEKEYEEWILEMHSQYDTEVGAGEDDGVLVVGPTNKIPGISSDVVRVRDTLTRKGTIWKRGQKIKVLKGAGPGFHNKNVYLTLEHFFIEGVQGDAGGGACIICRPLDIAEENGCVLSVKDGKFDIRSSISIPISVIDSGKCQPIASSDWKCQLQKQVQKAPSTIEVLGRKHCRELGIDGGFPAESTIEAGCAPPAEIVAVVRPACYVSSSHSKSLDQKYIVKTNLEMSIEVKIRKSAKEYQNVGHIYSARIAPSSHEGFNGLYIFSLGCKLPNLFKEAGVYTFLFTLSDKKYVKRLEVKASREVGKWKLLGDIQGKPCVRVGSPFPSFSIGCLDIYGNRIPFKSVPEITVKLDSIVGVLAETDKFKKSLSSDKLTLKVQNVLIVSNKLDGIRPKYEATLVICPLDELIKVSIPCQVMPGSVQHIRGQPPIQEKHLLPGFVVEELVLEMLDAHDNHVGKGLEVQLNVDGFCILDKEGSKRKVDKDGCIDLGGVLKVTAGFERIVSYSVSYQNKVVFKQELQTEKRELRIASKLPEFLTAGSDLENIVFEVVDSQGDVDLRIHNEEKAGQCHSLTIKSDSFNLQDPIRYTLRHGCCTIPAIQIPPIEGSFCFIAAHSCYPELQLRVKLPVMKAPIMECDEILSPYSSREVPLIPDSVSLEYTKRLMTPIENNEMGLVDDIEKYGELIRNSERQLKVLNEEKTEIEEYVSGLQASMEPASDNSNCVLTKEEILVQIESRNHSAAAILCQSYRYLSLREPQNHLMEGIFGLVALLGTVGTSKLSRILAEFLGEDQMLAVVCRSKETASAFAQSISGRFLVICLEDIRPYTGELECGDPQGKLKLSDPTLQSGNVPSGFIGYAANMINIDTQYMSISTESGYGLRETLFYRLFGELQVYDTKEHMNEAGACIKHGAVSLDGGIIRVIENGIMDSEICFPVGTLENETSLAPERMKIKMQLEAGMEMLQSIKGKIEHATRLREKALKKLKKISKNYKELMDQVEAVESAERERVIASKSIYKKKLEGERKKRNNNIESDSDIRDASSSTLMQVDPKETSMFVRDEIQNGVFPRAQSIIYNSKKLQDDLHVFGMKIKHHEDNIKFLKSHKYKLDDSILDLQVILGKYHSSTLPNTENDAHSSNPSEEETTEQILLHEKSAAGILCQLKMRHDTQTSHLSLAKDLLGVVATLGKVDDDNLSRLFSEYLGVETMLAIVCKTYEGVKALETYDKDGQINKGSGFHALGDSIGKELDGRYLALLR</sequence>
<proteinExistence type="predicted"/>
<keyword evidence="3" id="KW-1133">Transmembrane helix</keyword>
<comment type="caution">
    <text evidence="4">The sequence shown here is derived from an EMBL/GenBank/DDBJ whole genome shotgun (WGS) entry which is preliminary data.</text>
</comment>
<feature type="coiled-coil region" evidence="1">
    <location>
        <begin position="1487"/>
        <end position="1521"/>
    </location>
</feature>
<evidence type="ECO:0000313" key="5">
    <source>
        <dbReference type="Proteomes" id="UP000657918"/>
    </source>
</evidence>
<dbReference type="EMBL" id="JADGMS010000012">
    <property type="protein sequence ID" value="KAF9671096.1"/>
    <property type="molecule type" value="Genomic_DNA"/>
</dbReference>
<reference evidence="4 5" key="1">
    <citation type="submission" date="2020-10" db="EMBL/GenBank/DDBJ databases">
        <title>Plant Genome Project.</title>
        <authorList>
            <person name="Zhang R.-G."/>
        </authorList>
    </citation>
    <scope>NUCLEOTIDE SEQUENCE [LARGE SCALE GENOMIC DNA]</scope>
    <source>
        <strain evidence="4">FAFU-HL-1</strain>
        <tissue evidence="4">Leaf</tissue>
    </source>
</reference>
<keyword evidence="1" id="KW-0175">Coiled coil</keyword>
<dbReference type="SUPFAM" id="SSF55874">
    <property type="entry name" value="ATPase domain of HSP90 chaperone/DNA topoisomerase II/histidine kinase"/>
    <property type="match status" value="1"/>
</dbReference>
<dbReference type="InterPro" id="IPR036890">
    <property type="entry name" value="HATPase_C_sf"/>
</dbReference>
<protein>
    <recommendedName>
        <fullName evidence="6">Gamma-irradiation and mitomycin c induced 1</fullName>
    </recommendedName>
</protein>
<feature type="transmembrane region" description="Helical" evidence="3">
    <location>
        <begin position="191"/>
        <end position="212"/>
    </location>
</feature>
<evidence type="ECO:0000256" key="3">
    <source>
        <dbReference type="SAM" id="Phobius"/>
    </source>
</evidence>
<feature type="compositionally biased region" description="Polar residues" evidence="2">
    <location>
        <begin position="1642"/>
        <end position="1655"/>
    </location>
</feature>
<evidence type="ECO:0000256" key="2">
    <source>
        <dbReference type="SAM" id="MobiDB-lite"/>
    </source>
</evidence>
<dbReference type="Proteomes" id="UP000657918">
    <property type="component" value="Unassembled WGS sequence"/>
</dbReference>
<feature type="coiled-coil region" evidence="1">
    <location>
        <begin position="1196"/>
        <end position="1223"/>
    </location>
</feature>
<dbReference type="Gene3D" id="3.30.565.10">
    <property type="entry name" value="Histidine kinase-like ATPase, C-terminal domain"/>
    <property type="match status" value="1"/>
</dbReference>
<accession>A0A835JKH1</accession>
<feature type="region of interest" description="Disordered" evidence="2">
    <location>
        <begin position="1543"/>
        <end position="1562"/>
    </location>
</feature>
<dbReference type="PANTHER" id="PTHR33566">
    <property type="entry name" value="EN/SPM-LIKE TRANSPOSON-RELATED"/>
    <property type="match status" value="1"/>
</dbReference>
<organism evidence="4 5">
    <name type="scientific">Salix dunnii</name>
    <dbReference type="NCBI Taxonomy" id="1413687"/>
    <lineage>
        <taxon>Eukaryota</taxon>
        <taxon>Viridiplantae</taxon>
        <taxon>Streptophyta</taxon>
        <taxon>Embryophyta</taxon>
        <taxon>Tracheophyta</taxon>
        <taxon>Spermatophyta</taxon>
        <taxon>Magnoliopsida</taxon>
        <taxon>eudicotyledons</taxon>
        <taxon>Gunneridae</taxon>
        <taxon>Pentapetalae</taxon>
        <taxon>rosids</taxon>
        <taxon>fabids</taxon>
        <taxon>Malpighiales</taxon>
        <taxon>Salicaceae</taxon>
        <taxon>Saliceae</taxon>
        <taxon>Salix</taxon>
    </lineage>
</organism>
<feature type="region of interest" description="Disordered" evidence="2">
    <location>
        <begin position="1642"/>
        <end position="1662"/>
    </location>
</feature>
<dbReference type="PANTHER" id="PTHR33566:SF1">
    <property type="entry name" value="EN_SPM-LIKE TRANSPOSON-RELATED"/>
    <property type="match status" value="1"/>
</dbReference>
<keyword evidence="5" id="KW-1185">Reference proteome</keyword>
<evidence type="ECO:0000256" key="1">
    <source>
        <dbReference type="SAM" id="Coils"/>
    </source>
</evidence>
<feature type="region of interest" description="Disordered" evidence="2">
    <location>
        <begin position="251"/>
        <end position="273"/>
    </location>
</feature>
<evidence type="ECO:0000313" key="4">
    <source>
        <dbReference type="EMBL" id="KAF9671096.1"/>
    </source>
</evidence>
<keyword evidence="3" id="KW-0472">Membrane</keyword>
<evidence type="ECO:0008006" key="6">
    <source>
        <dbReference type="Google" id="ProtNLM"/>
    </source>
</evidence>